<evidence type="ECO:0000256" key="3">
    <source>
        <dbReference type="ARBA" id="ARBA00022741"/>
    </source>
</evidence>
<reference evidence="11" key="2">
    <citation type="submission" date="2021-03" db="UniProtKB">
        <authorList>
            <consortium name="EnsemblPlants"/>
        </authorList>
    </citation>
    <scope>IDENTIFICATION</scope>
</reference>
<protein>
    <recommendedName>
        <fullName evidence="7">Kinesin-like protein</fullName>
    </recommendedName>
</protein>
<name>A0A803LKW9_CHEQI</name>
<keyword evidence="5 6" id="KW-0505">Motor protein</keyword>
<dbReference type="Gene3D" id="3.40.850.10">
    <property type="entry name" value="Kinesin motor domain"/>
    <property type="match status" value="1"/>
</dbReference>
<dbReference type="Pfam" id="PF16796">
    <property type="entry name" value="Microtub_bd"/>
    <property type="match status" value="1"/>
</dbReference>
<dbReference type="SMART" id="SM00129">
    <property type="entry name" value="KISc"/>
    <property type="match status" value="1"/>
</dbReference>
<reference evidence="11" key="1">
    <citation type="journal article" date="2017" name="Nature">
        <title>The genome of Chenopodium quinoa.</title>
        <authorList>
            <person name="Jarvis D.E."/>
            <person name="Ho Y.S."/>
            <person name="Lightfoot D.J."/>
            <person name="Schmoeckel S.M."/>
            <person name="Li B."/>
            <person name="Borm T.J.A."/>
            <person name="Ohyanagi H."/>
            <person name="Mineta K."/>
            <person name="Michell C.T."/>
            <person name="Saber N."/>
            <person name="Kharbatia N.M."/>
            <person name="Rupper R.R."/>
            <person name="Sharp A.R."/>
            <person name="Dally N."/>
            <person name="Boughton B.A."/>
            <person name="Woo Y.H."/>
            <person name="Gao G."/>
            <person name="Schijlen E.G.W.M."/>
            <person name="Guo X."/>
            <person name="Momin A.A."/>
            <person name="Negrao S."/>
            <person name="Al-Babili S."/>
            <person name="Gehring C."/>
            <person name="Roessner U."/>
            <person name="Jung C."/>
            <person name="Murphy K."/>
            <person name="Arold S.T."/>
            <person name="Gojobori T."/>
            <person name="van der Linden C.G."/>
            <person name="van Loo E.N."/>
            <person name="Jellen E.N."/>
            <person name="Maughan P.J."/>
            <person name="Tester M."/>
        </authorList>
    </citation>
    <scope>NUCLEOTIDE SEQUENCE [LARGE SCALE GENOMIC DNA]</scope>
    <source>
        <strain evidence="11">cv. PI 614886</strain>
    </source>
</reference>
<dbReference type="Gene3D" id="1.10.287.1490">
    <property type="match status" value="1"/>
</dbReference>
<dbReference type="Pfam" id="PF00225">
    <property type="entry name" value="Kinesin"/>
    <property type="match status" value="1"/>
</dbReference>
<evidence type="ECO:0000259" key="10">
    <source>
        <dbReference type="PROSITE" id="PS50067"/>
    </source>
</evidence>
<evidence type="ECO:0000256" key="9">
    <source>
        <dbReference type="SAM" id="MobiDB-lite"/>
    </source>
</evidence>
<dbReference type="InterPro" id="IPR019821">
    <property type="entry name" value="Kinesin_motor_CS"/>
</dbReference>
<dbReference type="PANTHER" id="PTHR47972:SF45">
    <property type="entry name" value="PROTEIN CLARET SEGREGATIONAL"/>
    <property type="match status" value="1"/>
</dbReference>
<dbReference type="InterPro" id="IPR027640">
    <property type="entry name" value="Kinesin-like_fam"/>
</dbReference>
<dbReference type="SUPFAM" id="SSF52540">
    <property type="entry name" value="P-loop containing nucleoside triphosphate hydrolases"/>
    <property type="match status" value="1"/>
</dbReference>
<dbReference type="GO" id="GO:0008017">
    <property type="term" value="F:microtubule binding"/>
    <property type="evidence" value="ECO:0007669"/>
    <property type="project" value="InterPro"/>
</dbReference>
<keyword evidence="8" id="KW-0175">Coiled coil</keyword>
<feature type="binding site" evidence="6">
    <location>
        <begin position="544"/>
        <end position="551"/>
    </location>
    <ligand>
        <name>ATP</name>
        <dbReference type="ChEBI" id="CHEBI:30616"/>
    </ligand>
</feature>
<dbReference type="PROSITE" id="PS50067">
    <property type="entry name" value="KINESIN_MOTOR_2"/>
    <property type="match status" value="1"/>
</dbReference>
<dbReference type="GO" id="GO:0005874">
    <property type="term" value="C:microtubule"/>
    <property type="evidence" value="ECO:0007669"/>
    <property type="project" value="UniProtKB-KW"/>
</dbReference>
<dbReference type="InterPro" id="IPR001752">
    <property type="entry name" value="Kinesin_motor_dom"/>
</dbReference>
<organism evidence="11 12">
    <name type="scientific">Chenopodium quinoa</name>
    <name type="common">Quinoa</name>
    <dbReference type="NCBI Taxonomy" id="63459"/>
    <lineage>
        <taxon>Eukaryota</taxon>
        <taxon>Viridiplantae</taxon>
        <taxon>Streptophyta</taxon>
        <taxon>Embryophyta</taxon>
        <taxon>Tracheophyta</taxon>
        <taxon>Spermatophyta</taxon>
        <taxon>Magnoliopsida</taxon>
        <taxon>eudicotyledons</taxon>
        <taxon>Gunneridae</taxon>
        <taxon>Pentapetalae</taxon>
        <taxon>Caryophyllales</taxon>
        <taxon>Chenopodiaceae</taxon>
        <taxon>Chenopodioideae</taxon>
        <taxon>Atripliceae</taxon>
        <taxon>Chenopodium</taxon>
    </lineage>
</organism>
<dbReference type="AlphaFoldDB" id="A0A803LKW9"/>
<dbReference type="GO" id="GO:0003777">
    <property type="term" value="F:microtubule motor activity"/>
    <property type="evidence" value="ECO:0007669"/>
    <property type="project" value="InterPro"/>
</dbReference>
<keyword evidence="3 6" id="KW-0547">Nucleotide-binding</keyword>
<dbReference type="PANTHER" id="PTHR47972">
    <property type="entry name" value="KINESIN-LIKE PROTEIN KLP-3"/>
    <property type="match status" value="1"/>
</dbReference>
<keyword evidence="2 7" id="KW-0493">Microtubule</keyword>
<feature type="coiled-coil region" evidence="8">
    <location>
        <begin position="300"/>
        <end position="432"/>
    </location>
</feature>
<dbReference type="PROSITE" id="PS00411">
    <property type="entry name" value="KINESIN_MOTOR_1"/>
    <property type="match status" value="1"/>
</dbReference>
<dbReference type="EnsemblPlants" id="AUR62014616-RA">
    <property type="protein sequence ID" value="AUR62014616-RA:cds"/>
    <property type="gene ID" value="AUR62014616"/>
</dbReference>
<dbReference type="CDD" id="cd01366">
    <property type="entry name" value="KISc_C_terminal"/>
    <property type="match status" value="1"/>
</dbReference>
<accession>A0A803LKW9</accession>
<evidence type="ECO:0000256" key="2">
    <source>
        <dbReference type="ARBA" id="ARBA00022701"/>
    </source>
</evidence>
<proteinExistence type="inferred from homology"/>
<dbReference type="InterPro" id="IPR036961">
    <property type="entry name" value="Kinesin_motor_dom_sf"/>
</dbReference>
<evidence type="ECO:0000313" key="12">
    <source>
        <dbReference type="Proteomes" id="UP000596660"/>
    </source>
</evidence>
<dbReference type="OMA" id="MNIDARS"/>
<evidence type="ECO:0000256" key="7">
    <source>
        <dbReference type="RuleBase" id="RU000394"/>
    </source>
</evidence>
<dbReference type="Gramene" id="AUR62014616-RA">
    <property type="protein sequence ID" value="AUR62014616-RA:cds"/>
    <property type="gene ID" value="AUR62014616"/>
</dbReference>
<evidence type="ECO:0000313" key="11">
    <source>
        <dbReference type="EnsemblPlants" id="AUR62014616-RA:cds"/>
    </source>
</evidence>
<dbReference type="GO" id="GO:0007018">
    <property type="term" value="P:microtubule-based movement"/>
    <property type="evidence" value="ECO:0007669"/>
    <property type="project" value="InterPro"/>
</dbReference>
<sequence>MATRNQNRPPKSPFHKKDGGEEIPFDKRRRIAGGTRLAGPTAASRARQVLSAVNSNNQDTASDTASVAEGSEHVEFTWEDVDALLNEKIKGKKFDLKGKLEQISESNKKLRLCIKWLQGKVHNLNQEQEKLRNSLDESEKKCSEIEIGRKNKEDELNTIVGELRHIITSLEEKLAKEESEKLDAIECYNREKEARVAAEALIASLSQELEKTRQEKMTADQKVVSVNDMYKRLQEYNTSLQQYNSRLQTDLATANATLQRVEKEKSTIVENLGTLRGHYASLQDQLTSSRASQDEAVKQKETFMNEANRLRGELQQVREDRDRLHSQMKLLTADIEKHKESTGKSVAELDNMMIKSNALEETCASQREQLRILQHQLAAANEKLKMADLSVSETKTEYEEKKQEICQLRKRLADAELQINEKEMLRRKLHNTILELKGNIRVFCRVRPLLPEDGCASDFPVISYPASDEGHEQGIDLTQSGQKYAFTFDKVFTHEASQTDVFSEISELVQSALDGYKFLKFRILYLSMIPVYCGADHVCIFAYGQTGSGKTYTMMGRPQSIDQKGLIPRSLEQIFETSQRLSAQGWKYKMQASVLEIYNETIRDLLAPNRTSWDATRPENGVPGKQYAIKHDANGETYVSDLTIVDVCSSKEVVGLKIKCGRASNRSVGKTQMNEQSSRSHFVFTLRITAVNATTEKHGVLNLIDLAGSERLSKSGSTGDQLKETQAINKSLSCLADVIFALAKKDNHVPFRNSKLTYLLQPCLSGDSKTLMFVNLSPEPSSVNESLCSLRFAARVNTCQIGVPRRQTAIRSADSRLSIG</sequence>
<dbReference type="InterPro" id="IPR027417">
    <property type="entry name" value="P-loop_NTPase"/>
</dbReference>
<evidence type="ECO:0000256" key="1">
    <source>
        <dbReference type="ARBA" id="ARBA00010899"/>
    </source>
</evidence>
<feature type="domain" description="Kinesin motor" evidence="10">
    <location>
        <begin position="439"/>
        <end position="799"/>
    </location>
</feature>
<dbReference type="Proteomes" id="UP000596660">
    <property type="component" value="Unplaced"/>
</dbReference>
<evidence type="ECO:0000256" key="4">
    <source>
        <dbReference type="ARBA" id="ARBA00022840"/>
    </source>
</evidence>
<dbReference type="GO" id="GO:0005524">
    <property type="term" value="F:ATP binding"/>
    <property type="evidence" value="ECO:0007669"/>
    <property type="project" value="UniProtKB-UniRule"/>
</dbReference>
<feature type="region of interest" description="Disordered" evidence="9">
    <location>
        <begin position="1"/>
        <end position="43"/>
    </location>
</feature>
<evidence type="ECO:0000256" key="5">
    <source>
        <dbReference type="ARBA" id="ARBA00023175"/>
    </source>
</evidence>
<feature type="compositionally biased region" description="Basic and acidic residues" evidence="9">
    <location>
        <begin position="15"/>
        <end position="26"/>
    </location>
</feature>
<keyword evidence="4 6" id="KW-0067">ATP-binding</keyword>
<evidence type="ECO:0000256" key="6">
    <source>
        <dbReference type="PROSITE-ProRule" id="PRU00283"/>
    </source>
</evidence>
<dbReference type="PRINTS" id="PR00380">
    <property type="entry name" value="KINESINHEAVY"/>
</dbReference>
<evidence type="ECO:0000256" key="8">
    <source>
        <dbReference type="SAM" id="Coils"/>
    </source>
</evidence>
<keyword evidence="12" id="KW-1185">Reference proteome</keyword>
<feature type="coiled-coil region" evidence="8">
    <location>
        <begin position="114"/>
        <end position="271"/>
    </location>
</feature>
<dbReference type="InterPro" id="IPR031852">
    <property type="entry name" value="Vik1/Cik1_MT-bd"/>
</dbReference>
<comment type="similarity">
    <text evidence="1">Belongs to the TRAFAC class myosin-kinesin ATPase superfamily. Kinesin family. KIN-14 subfamily.</text>
</comment>